<evidence type="ECO:0000313" key="1">
    <source>
        <dbReference type="EMBL" id="TQN03594.1"/>
    </source>
</evidence>
<dbReference type="AlphaFoldDB" id="A0A543L8D8"/>
<reference evidence="1 2" key="1">
    <citation type="submission" date="2019-06" db="EMBL/GenBank/DDBJ databases">
        <title>Genomic Encyclopedia of Archaeal and Bacterial Type Strains, Phase II (KMG-II): from individual species to whole genera.</title>
        <authorList>
            <person name="Goeker M."/>
        </authorList>
    </citation>
    <scope>NUCLEOTIDE SEQUENCE [LARGE SCALE GENOMIC DNA]</scope>
    <source>
        <strain evidence="1 2">DSM 7270</strain>
    </source>
</reference>
<name>A0A543L8D8_9BURK</name>
<sequence length="197" mass="21617">MGSKTCRSAEPLTGPPCEWPRTVYNRGMHNDPPPPSIELRLEPDQLALYWMPTASLPTGNTEPYSVALGWQTVAQAFGLRMPTPLSLENAIATVEDAVMPASRWLTKPPAGTAPPFTLHTRSPLLREVAEVAGVALSTPPARLSRQALENLFNRLSDQIHRPGVPDTALPQRAEWAAALLILREALHHWGVEWVELG</sequence>
<organism evidence="1 2">
    <name type="scientific">Acidovorax temperans</name>
    <dbReference type="NCBI Taxonomy" id="80878"/>
    <lineage>
        <taxon>Bacteria</taxon>
        <taxon>Pseudomonadati</taxon>
        <taxon>Pseudomonadota</taxon>
        <taxon>Betaproteobacteria</taxon>
        <taxon>Burkholderiales</taxon>
        <taxon>Comamonadaceae</taxon>
        <taxon>Acidovorax</taxon>
    </lineage>
</organism>
<evidence type="ECO:0000313" key="2">
    <source>
        <dbReference type="Proteomes" id="UP000316993"/>
    </source>
</evidence>
<comment type="caution">
    <text evidence="1">The sequence shown here is derived from an EMBL/GenBank/DDBJ whole genome shotgun (WGS) entry which is preliminary data.</text>
</comment>
<dbReference type="EMBL" id="VFPV01000002">
    <property type="protein sequence ID" value="TQN03594.1"/>
    <property type="molecule type" value="Genomic_DNA"/>
</dbReference>
<proteinExistence type="predicted"/>
<protein>
    <submittedName>
        <fullName evidence="1">Uncharacterized protein</fullName>
    </submittedName>
</protein>
<dbReference type="Proteomes" id="UP000316993">
    <property type="component" value="Unassembled WGS sequence"/>
</dbReference>
<gene>
    <name evidence="1" type="ORF">BDD18_2286</name>
</gene>
<accession>A0A543L8D8</accession>